<name>A0AAN7TDD0_9PEZI</name>
<evidence type="ECO:0000256" key="7">
    <source>
        <dbReference type="ARBA" id="ARBA00022927"/>
    </source>
</evidence>
<comment type="subcellular location">
    <subcellularLocation>
        <location evidence="2">Cytoplasm</location>
    </subcellularLocation>
    <subcellularLocation>
        <location evidence="1">Endosome membrane</location>
        <topology evidence="1">Peripheral membrane protein</topology>
    </subcellularLocation>
</comment>
<dbReference type="Pfam" id="PF04652">
    <property type="entry name" value="Vta1"/>
    <property type="match status" value="1"/>
</dbReference>
<evidence type="ECO:0000259" key="11">
    <source>
        <dbReference type="Pfam" id="PF18097"/>
    </source>
</evidence>
<accession>A0AAN7TDD0</accession>
<reference evidence="12" key="1">
    <citation type="submission" date="2023-08" db="EMBL/GenBank/DDBJ databases">
        <title>Black Yeasts Isolated from many extreme environments.</title>
        <authorList>
            <person name="Coleine C."/>
            <person name="Stajich J.E."/>
            <person name="Selbmann L."/>
        </authorList>
    </citation>
    <scope>NUCLEOTIDE SEQUENCE</scope>
    <source>
        <strain evidence="12">CCFEE 5401</strain>
    </source>
</reference>
<dbReference type="InterPro" id="IPR023175">
    <property type="entry name" value="Vta1/CALS_N_sf"/>
</dbReference>
<keyword evidence="7" id="KW-0653">Protein transport</keyword>
<sequence length="416" mass="45179">MASTTLPPELKAAGLQTFATRAAQLRNARPIAAYWIKYQILQVILSKQLHTTSDAAQEYAIALMDELESFKSAHSTEDAIVDDVAAKAYMENFALETFEVGDRMQREGRSERRTVDAFQAAICFMDVLAIWGQVEEEWVKRAKYAKFHAVRIAKALKAGEDPNATNPVVEEPPVKLSDEAEVERELDEMSGQAYRAPTVQDEMDTSHSRELDPVSPIEPAENATRQDSIGGGYFPSVPQGTSDDTTMSDINTLNPAFLPDTQPMPHHQDSQSTVEAFYSSHSDANPLETATSPVGITPTPPFTSSVQTPAATTPPFNSFPPTQPVQPQIPAATPRAAAFMPQPQRQQATVPAPAIATPQRSVNGNFIATSYRTDDEAVLAAQKHAKWAISALNFEDVDTAVKELRIALGALGASGV</sequence>
<evidence type="ECO:0000256" key="2">
    <source>
        <dbReference type="ARBA" id="ARBA00004496"/>
    </source>
</evidence>
<proteinExistence type="inferred from homology"/>
<dbReference type="Proteomes" id="UP001310890">
    <property type="component" value="Unassembled WGS sequence"/>
</dbReference>
<dbReference type="PANTHER" id="PTHR46009:SF1">
    <property type="entry name" value="VACUOLAR PROTEIN SORTING-ASSOCIATED PROTEIN VTA1 HOMOLOG"/>
    <property type="match status" value="1"/>
</dbReference>
<evidence type="ECO:0000256" key="1">
    <source>
        <dbReference type="ARBA" id="ARBA00004481"/>
    </source>
</evidence>
<feature type="domain" description="Vta1 C-terminal" evidence="11">
    <location>
        <begin position="380"/>
        <end position="409"/>
    </location>
</feature>
<comment type="caution">
    <text evidence="12">The sequence shown here is derived from an EMBL/GenBank/DDBJ whole genome shotgun (WGS) entry which is preliminary data.</text>
</comment>
<evidence type="ECO:0000256" key="5">
    <source>
        <dbReference type="ARBA" id="ARBA00022490"/>
    </source>
</evidence>
<organism evidence="12 13">
    <name type="scientific">Meristemomyces frigidus</name>
    <dbReference type="NCBI Taxonomy" id="1508187"/>
    <lineage>
        <taxon>Eukaryota</taxon>
        <taxon>Fungi</taxon>
        <taxon>Dikarya</taxon>
        <taxon>Ascomycota</taxon>
        <taxon>Pezizomycotina</taxon>
        <taxon>Dothideomycetes</taxon>
        <taxon>Dothideomycetidae</taxon>
        <taxon>Mycosphaerellales</taxon>
        <taxon>Teratosphaeriaceae</taxon>
        <taxon>Meristemomyces</taxon>
    </lineage>
</organism>
<gene>
    <name evidence="12" type="ORF">LTR62_006523</name>
</gene>
<dbReference type="GO" id="GO:0005771">
    <property type="term" value="C:multivesicular body"/>
    <property type="evidence" value="ECO:0007669"/>
    <property type="project" value="TreeGrafter"/>
</dbReference>
<keyword evidence="6" id="KW-0967">Endosome</keyword>
<dbReference type="GO" id="GO:0010008">
    <property type="term" value="C:endosome membrane"/>
    <property type="evidence" value="ECO:0007669"/>
    <property type="project" value="UniProtKB-SubCell"/>
</dbReference>
<dbReference type="Gene3D" id="1.20.5.420">
    <property type="entry name" value="Immunoglobulin FC, subunit C"/>
    <property type="match status" value="1"/>
</dbReference>
<evidence type="ECO:0000313" key="12">
    <source>
        <dbReference type="EMBL" id="KAK5109790.1"/>
    </source>
</evidence>
<evidence type="ECO:0000256" key="8">
    <source>
        <dbReference type="ARBA" id="ARBA00023136"/>
    </source>
</evidence>
<dbReference type="Pfam" id="PF18097">
    <property type="entry name" value="Vta1_C"/>
    <property type="match status" value="1"/>
</dbReference>
<feature type="domain" description="Vta1/callose synthase N-terminal" evidence="10">
    <location>
        <begin position="15"/>
        <end position="157"/>
    </location>
</feature>
<evidence type="ECO:0000259" key="10">
    <source>
        <dbReference type="Pfam" id="PF04652"/>
    </source>
</evidence>
<dbReference type="GO" id="GO:0015031">
    <property type="term" value="P:protein transport"/>
    <property type="evidence" value="ECO:0007669"/>
    <property type="project" value="UniProtKB-KW"/>
</dbReference>
<feature type="region of interest" description="Disordered" evidence="9">
    <location>
        <begin position="223"/>
        <end position="243"/>
    </location>
</feature>
<dbReference type="GO" id="GO:0032511">
    <property type="term" value="P:late endosome to vacuole transport via multivesicular body sorting pathway"/>
    <property type="evidence" value="ECO:0007669"/>
    <property type="project" value="InterPro"/>
</dbReference>
<evidence type="ECO:0008006" key="14">
    <source>
        <dbReference type="Google" id="ProtNLM"/>
    </source>
</evidence>
<feature type="region of interest" description="Disordered" evidence="9">
    <location>
        <begin position="288"/>
        <end position="311"/>
    </location>
</feature>
<dbReference type="PANTHER" id="PTHR46009">
    <property type="entry name" value="VACUOLAR PROTEIN SORTING-ASSOCIATED PROTEIN VTA1 HOMOLOG"/>
    <property type="match status" value="1"/>
</dbReference>
<feature type="region of interest" description="Disordered" evidence="9">
    <location>
        <begin position="197"/>
        <end position="216"/>
    </location>
</feature>
<comment type="similarity">
    <text evidence="3">Belongs to the VTA1 family.</text>
</comment>
<keyword evidence="5" id="KW-0963">Cytoplasm</keyword>
<keyword evidence="8" id="KW-0472">Membrane</keyword>
<evidence type="ECO:0000256" key="4">
    <source>
        <dbReference type="ARBA" id="ARBA00022448"/>
    </source>
</evidence>
<keyword evidence="4" id="KW-0813">Transport</keyword>
<evidence type="ECO:0000256" key="6">
    <source>
        <dbReference type="ARBA" id="ARBA00022753"/>
    </source>
</evidence>
<evidence type="ECO:0000313" key="13">
    <source>
        <dbReference type="Proteomes" id="UP001310890"/>
    </source>
</evidence>
<dbReference type="InterPro" id="IPR041212">
    <property type="entry name" value="Vta1_C"/>
</dbReference>
<evidence type="ECO:0000256" key="3">
    <source>
        <dbReference type="ARBA" id="ARBA00007895"/>
    </source>
</evidence>
<dbReference type="InterPro" id="IPR044538">
    <property type="entry name" value="Vta1-like"/>
</dbReference>
<dbReference type="AlphaFoldDB" id="A0AAN7TDD0"/>
<dbReference type="EMBL" id="JAVRRL010000058">
    <property type="protein sequence ID" value="KAK5109790.1"/>
    <property type="molecule type" value="Genomic_DNA"/>
</dbReference>
<dbReference type="Gene3D" id="1.25.40.270">
    <property type="entry name" value="Vacuolar protein sorting-associated protein vta1"/>
    <property type="match status" value="1"/>
</dbReference>
<dbReference type="InterPro" id="IPR039431">
    <property type="entry name" value="Vta1/CALS_N"/>
</dbReference>
<feature type="compositionally biased region" description="Polar residues" evidence="9">
    <location>
        <begin position="302"/>
        <end position="311"/>
    </location>
</feature>
<protein>
    <recommendedName>
        <fullName evidence="14">DUF605-domain-containing protein</fullName>
    </recommendedName>
</protein>
<evidence type="ECO:0000256" key="9">
    <source>
        <dbReference type="SAM" id="MobiDB-lite"/>
    </source>
</evidence>